<dbReference type="EMBL" id="JADOGI010000579">
    <property type="protein sequence ID" value="MBF8194750.1"/>
    <property type="molecule type" value="Genomic_DNA"/>
</dbReference>
<sequence length="161" mass="16298">GVVPLRRGRSKVLAGLAAAAAAAAVALGAVAVDARRDLGEAGARNQEMIAVLAAPDAQTVRQPVTPGGTGTVVISRSAGRMVFTSSGLPEPPRARGYALWLMGPDGPRPAGMLERGEDGITTPVVLTPSPDDAHIAITVEPATGSRKPTTQPILLAELPTA</sequence>
<dbReference type="Proteomes" id="UP000605361">
    <property type="component" value="Unassembled WGS sequence"/>
</dbReference>
<dbReference type="InterPro" id="IPR018764">
    <property type="entry name" value="RskA_C"/>
</dbReference>
<comment type="caution">
    <text evidence="3">The sequence shown here is derived from an EMBL/GenBank/DDBJ whole genome shotgun (WGS) entry which is preliminary data.</text>
</comment>
<dbReference type="PANTHER" id="PTHR37461:SF1">
    <property type="entry name" value="ANTI-SIGMA-K FACTOR RSKA"/>
    <property type="match status" value="1"/>
</dbReference>
<dbReference type="PANTHER" id="PTHR37461">
    <property type="entry name" value="ANTI-SIGMA-K FACTOR RSKA"/>
    <property type="match status" value="1"/>
</dbReference>
<accession>A0A931F5I8</accession>
<feature type="signal peptide" evidence="1">
    <location>
        <begin position="1"/>
        <end position="31"/>
    </location>
</feature>
<protein>
    <submittedName>
        <fullName evidence="3">Anti-sigma factor</fullName>
    </submittedName>
</protein>
<organism evidence="3 4">
    <name type="scientific">Nonomuraea cypriaca</name>
    <dbReference type="NCBI Taxonomy" id="1187855"/>
    <lineage>
        <taxon>Bacteria</taxon>
        <taxon>Bacillati</taxon>
        <taxon>Actinomycetota</taxon>
        <taxon>Actinomycetes</taxon>
        <taxon>Streptosporangiales</taxon>
        <taxon>Streptosporangiaceae</taxon>
        <taxon>Nonomuraea</taxon>
    </lineage>
</organism>
<dbReference type="AlphaFoldDB" id="A0A931F5I8"/>
<feature type="chain" id="PRO_5037388605" evidence="1">
    <location>
        <begin position="32"/>
        <end position="161"/>
    </location>
</feature>
<evidence type="ECO:0000313" key="3">
    <source>
        <dbReference type="EMBL" id="MBF8194750.1"/>
    </source>
</evidence>
<dbReference type="GO" id="GO:0006417">
    <property type="term" value="P:regulation of translation"/>
    <property type="evidence" value="ECO:0007669"/>
    <property type="project" value="TreeGrafter"/>
</dbReference>
<dbReference type="Pfam" id="PF10099">
    <property type="entry name" value="RskA_C"/>
    <property type="match status" value="1"/>
</dbReference>
<name>A0A931F5I8_9ACTN</name>
<feature type="non-terminal residue" evidence="3">
    <location>
        <position position="1"/>
    </location>
</feature>
<dbReference type="InterPro" id="IPR051474">
    <property type="entry name" value="Anti-sigma-K/W_factor"/>
</dbReference>
<evidence type="ECO:0000259" key="2">
    <source>
        <dbReference type="Pfam" id="PF10099"/>
    </source>
</evidence>
<evidence type="ECO:0000313" key="4">
    <source>
        <dbReference type="Proteomes" id="UP000605361"/>
    </source>
</evidence>
<reference evidence="3" key="1">
    <citation type="submission" date="2020-11" db="EMBL/GenBank/DDBJ databases">
        <title>Whole-genome analyses of Nonomuraea sp. K274.</title>
        <authorList>
            <person name="Veyisoglu A."/>
        </authorList>
    </citation>
    <scope>NUCLEOTIDE SEQUENCE</scope>
    <source>
        <strain evidence="3">K274</strain>
    </source>
</reference>
<feature type="domain" description="Anti-sigma K factor RskA C-terminal" evidence="2">
    <location>
        <begin position="16"/>
        <end position="153"/>
    </location>
</feature>
<dbReference type="RefSeq" id="WP_195903542.1">
    <property type="nucleotide sequence ID" value="NZ_JADOGI010000579.1"/>
</dbReference>
<evidence type="ECO:0000256" key="1">
    <source>
        <dbReference type="SAM" id="SignalP"/>
    </source>
</evidence>
<dbReference type="GO" id="GO:0016989">
    <property type="term" value="F:sigma factor antagonist activity"/>
    <property type="evidence" value="ECO:0007669"/>
    <property type="project" value="TreeGrafter"/>
</dbReference>
<keyword evidence="4" id="KW-1185">Reference proteome</keyword>
<dbReference type="GO" id="GO:0005886">
    <property type="term" value="C:plasma membrane"/>
    <property type="evidence" value="ECO:0007669"/>
    <property type="project" value="InterPro"/>
</dbReference>
<proteinExistence type="predicted"/>
<gene>
    <name evidence="3" type="ORF">ITP53_55710</name>
</gene>
<keyword evidence="1" id="KW-0732">Signal</keyword>